<comment type="caution">
    <text evidence="2">The sequence shown here is derived from an EMBL/GenBank/DDBJ whole genome shotgun (WGS) entry which is preliminary data.</text>
</comment>
<dbReference type="Pfam" id="PF04134">
    <property type="entry name" value="DCC1-like"/>
    <property type="match status" value="1"/>
</dbReference>
<gene>
    <name evidence="2" type="ORF">GCM10010191_04260</name>
</gene>
<protein>
    <recommendedName>
        <fullName evidence="4">DUF393 domain-containing protein</fullName>
    </recommendedName>
</protein>
<evidence type="ECO:0000313" key="3">
    <source>
        <dbReference type="Proteomes" id="UP001501231"/>
    </source>
</evidence>
<organism evidence="2 3">
    <name type="scientific">Actinomadura vinacea</name>
    <dbReference type="NCBI Taxonomy" id="115336"/>
    <lineage>
        <taxon>Bacteria</taxon>
        <taxon>Bacillati</taxon>
        <taxon>Actinomycetota</taxon>
        <taxon>Actinomycetes</taxon>
        <taxon>Streptosporangiales</taxon>
        <taxon>Thermomonosporaceae</taxon>
        <taxon>Actinomadura</taxon>
    </lineage>
</organism>
<accession>A0ABN3IBP7</accession>
<sequence>MPIRTNADELTTSKHAPVLLHDLVAAGSSRTCGSSIPLAPLDHPRAGRTAPLTAGERAPGAGGALVPVDLEATIVCHAFTEGGRGADLEEAVRVSSDDRVHRRHDEVMQTQPVLVYDGDCAFCTTSATFLKRHLRLRCAITPWQCTDLASLGTTRQRAEYELLWITPTGAVHGGAQAVAKLLLHAGKGWACLGGMLTLPPLRWIAHGVYRLAANNRDRMPGSTPTCALPAERRPVSRPPE</sequence>
<evidence type="ECO:0000256" key="1">
    <source>
        <dbReference type="SAM" id="MobiDB-lite"/>
    </source>
</evidence>
<feature type="compositionally biased region" description="Basic and acidic residues" evidence="1">
    <location>
        <begin position="230"/>
        <end position="240"/>
    </location>
</feature>
<proteinExistence type="predicted"/>
<dbReference type="InterPro" id="IPR007263">
    <property type="entry name" value="DCC1-like"/>
</dbReference>
<dbReference type="EMBL" id="BAAARW010000002">
    <property type="protein sequence ID" value="GAA2400272.1"/>
    <property type="molecule type" value="Genomic_DNA"/>
</dbReference>
<dbReference type="Proteomes" id="UP001501231">
    <property type="component" value="Unassembled WGS sequence"/>
</dbReference>
<name>A0ABN3IBP7_9ACTN</name>
<feature type="region of interest" description="Disordered" evidence="1">
    <location>
        <begin position="220"/>
        <end position="240"/>
    </location>
</feature>
<reference evidence="2 3" key="1">
    <citation type="journal article" date="2019" name="Int. J. Syst. Evol. Microbiol.">
        <title>The Global Catalogue of Microorganisms (GCM) 10K type strain sequencing project: providing services to taxonomists for standard genome sequencing and annotation.</title>
        <authorList>
            <consortium name="The Broad Institute Genomics Platform"/>
            <consortium name="The Broad Institute Genome Sequencing Center for Infectious Disease"/>
            <person name="Wu L."/>
            <person name="Ma J."/>
        </authorList>
    </citation>
    <scope>NUCLEOTIDE SEQUENCE [LARGE SCALE GENOMIC DNA]</scope>
    <source>
        <strain evidence="2 3">JCM 3325</strain>
    </source>
</reference>
<keyword evidence="3" id="KW-1185">Reference proteome</keyword>
<evidence type="ECO:0000313" key="2">
    <source>
        <dbReference type="EMBL" id="GAA2400272.1"/>
    </source>
</evidence>
<evidence type="ECO:0008006" key="4">
    <source>
        <dbReference type="Google" id="ProtNLM"/>
    </source>
</evidence>